<dbReference type="GO" id="GO:0005829">
    <property type="term" value="C:cytosol"/>
    <property type="evidence" value="ECO:0007669"/>
    <property type="project" value="TreeGrafter"/>
</dbReference>
<dbReference type="Proteomes" id="UP000226191">
    <property type="component" value="Unassembled WGS sequence"/>
</dbReference>
<dbReference type="RefSeq" id="WP_098691045.1">
    <property type="nucleotide sequence ID" value="NZ_JANDKO010000001.1"/>
</dbReference>
<name>A0AA44QNK0_CUTAC</name>
<dbReference type="SUPFAM" id="SSF56801">
    <property type="entry name" value="Acetyl-CoA synthetase-like"/>
    <property type="match status" value="1"/>
</dbReference>
<evidence type="ECO:0000313" key="4">
    <source>
        <dbReference type="Proteomes" id="UP000226191"/>
    </source>
</evidence>
<dbReference type="AlphaFoldDB" id="A0AA44QNK0"/>
<dbReference type="GO" id="GO:0003987">
    <property type="term" value="F:acetate-CoA ligase activity"/>
    <property type="evidence" value="ECO:0007669"/>
    <property type="project" value="TreeGrafter"/>
</dbReference>
<dbReference type="PANTHER" id="PTHR24095">
    <property type="entry name" value="ACETYL-COENZYME A SYNTHETASE"/>
    <property type="match status" value="1"/>
</dbReference>
<gene>
    <name evidence="3" type="ORF">B1B09_01815</name>
</gene>
<dbReference type="InterPro" id="IPR000873">
    <property type="entry name" value="AMP-dep_synth/lig_dom"/>
</dbReference>
<dbReference type="EMBL" id="MVCE01000001">
    <property type="protein sequence ID" value="PGF36796.1"/>
    <property type="molecule type" value="Genomic_DNA"/>
</dbReference>
<dbReference type="Gene3D" id="3.40.50.12780">
    <property type="entry name" value="N-terminal domain of ligase-like"/>
    <property type="match status" value="1"/>
</dbReference>
<keyword evidence="1" id="KW-0007">Acetylation</keyword>
<evidence type="ECO:0000256" key="1">
    <source>
        <dbReference type="ARBA" id="ARBA00022990"/>
    </source>
</evidence>
<dbReference type="GO" id="GO:0006085">
    <property type="term" value="P:acetyl-CoA biosynthetic process"/>
    <property type="evidence" value="ECO:0007669"/>
    <property type="project" value="TreeGrafter"/>
</dbReference>
<evidence type="ECO:0000259" key="2">
    <source>
        <dbReference type="Pfam" id="PF00501"/>
    </source>
</evidence>
<proteinExistence type="predicted"/>
<dbReference type="InterPro" id="IPR042099">
    <property type="entry name" value="ANL_N_sf"/>
</dbReference>
<comment type="caution">
    <text evidence="3">The sequence shown here is derived from an EMBL/GenBank/DDBJ whole genome shotgun (WGS) entry which is preliminary data.</text>
</comment>
<feature type="domain" description="AMP-dependent synthetase/ligase" evidence="2">
    <location>
        <begin position="9"/>
        <end position="106"/>
    </location>
</feature>
<organism evidence="3 4">
    <name type="scientific">Cutibacterium acnes</name>
    <name type="common">Propionibacterium acnes</name>
    <dbReference type="NCBI Taxonomy" id="1747"/>
    <lineage>
        <taxon>Bacteria</taxon>
        <taxon>Bacillati</taxon>
        <taxon>Actinomycetota</taxon>
        <taxon>Actinomycetes</taxon>
        <taxon>Propionibacteriales</taxon>
        <taxon>Propionibacteriaceae</taxon>
        <taxon>Cutibacterium</taxon>
    </lineage>
</organism>
<evidence type="ECO:0000313" key="3">
    <source>
        <dbReference type="EMBL" id="PGF36796.1"/>
    </source>
</evidence>
<reference evidence="3 4" key="1">
    <citation type="submission" date="2017-02" db="EMBL/GenBank/DDBJ databases">
        <title>Prevalence of linear plasmids in Cutibacterium acnes isolates obtained from cancerous prostatic tissue.</title>
        <authorList>
            <person name="Davidsson S."/>
            <person name="Bruggemann H."/>
        </authorList>
    </citation>
    <scope>NUCLEOTIDE SEQUENCE [LARGE SCALE GENOMIC DNA]</scope>
    <source>
        <strain evidence="3 4">11-78</strain>
    </source>
</reference>
<accession>A0AA44QNK0</accession>
<dbReference type="Pfam" id="PF00501">
    <property type="entry name" value="AMP-binding"/>
    <property type="match status" value="1"/>
</dbReference>
<protein>
    <recommendedName>
        <fullName evidence="2">AMP-dependent synthetase/ligase domain-containing protein</fullName>
    </recommendedName>
</protein>
<dbReference type="PANTHER" id="PTHR24095:SF14">
    <property type="entry name" value="ACETYL-COENZYME A SYNTHETASE 1"/>
    <property type="match status" value="1"/>
</dbReference>
<sequence length="125" mass="13819">MDRHLSTARRNKLALIWVGENTDEVRTFSYFALNREVEQMANVLKAMGVGKGDVVTIYLPRIPEIFFAMLACAKIGAVHSVVFAGYSSEALNARIDGSESKVVITVDGSWINGKVFPMKQIVDEP</sequence>